<proteinExistence type="predicted"/>
<protein>
    <submittedName>
        <fullName evidence="3">Uncharacterized protein</fullName>
    </submittedName>
</protein>
<keyword evidence="2" id="KW-0472">Membrane</keyword>
<keyword evidence="2" id="KW-1133">Transmembrane helix</keyword>
<feature type="compositionally biased region" description="Low complexity" evidence="1">
    <location>
        <begin position="164"/>
        <end position="174"/>
    </location>
</feature>
<feature type="transmembrane region" description="Helical" evidence="2">
    <location>
        <begin position="71"/>
        <end position="93"/>
    </location>
</feature>
<reference evidence="3" key="2">
    <citation type="submission" date="2021-04" db="EMBL/GenBank/DDBJ databases">
        <authorList>
            <person name="Gilroy R."/>
        </authorList>
    </citation>
    <scope>NUCLEOTIDE SEQUENCE</scope>
    <source>
        <strain evidence="3">ChiBcec1-1630</strain>
    </source>
</reference>
<feature type="transmembrane region" description="Helical" evidence="2">
    <location>
        <begin position="7"/>
        <end position="33"/>
    </location>
</feature>
<reference evidence="3" key="1">
    <citation type="journal article" date="2021" name="PeerJ">
        <title>Extensive microbial diversity within the chicken gut microbiome revealed by metagenomics and culture.</title>
        <authorList>
            <person name="Gilroy R."/>
            <person name="Ravi A."/>
            <person name="Getino M."/>
            <person name="Pursley I."/>
            <person name="Horton D.L."/>
            <person name="Alikhan N.F."/>
            <person name="Baker D."/>
            <person name="Gharbi K."/>
            <person name="Hall N."/>
            <person name="Watson M."/>
            <person name="Adriaenssens E.M."/>
            <person name="Foster-Nyarko E."/>
            <person name="Jarju S."/>
            <person name="Secka A."/>
            <person name="Antonio M."/>
            <person name="Oren A."/>
            <person name="Chaudhuri R.R."/>
            <person name="La Ragione R."/>
            <person name="Hildebrand F."/>
            <person name="Pallen M.J."/>
        </authorList>
    </citation>
    <scope>NUCLEOTIDE SEQUENCE</scope>
    <source>
        <strain evidence="3">ChiBcec1-1630</strain>
    </source>
</reference>
<comment type="caution">
    <text evidence="3">The sequence shown here is derived from an EMBL/GenBank/DDBJ whole genome shotgun (WGS) entry which is preliminary data.</text>
</comment>
<name>A0A9D2QJM1_9FIRM</name>
<feature type="compositionally biased region" description="Polar residues" evidence="1">
    <location>
        <begin position="151"/>
        <end position="163"/>
    </location>
</feature>
<dbReference type="EMBL" id="DWVS01000188">
    <property type="protein sequence ID" value="HJC87835.1"/>
    <property type="molecule type" value="Genomic_DNA"/>
</dbReference>
<feature type="transmembrane region" description="Helical" evidence="2">
    <location>
        <begin position="99"/>
        <end position="123"/>
    </location>
</feature>
<dbReference type="AlphaFoldDB" id="A0A9D2QJM1"/>
<keyword evidence="2" id="KW-0812">Transmembrane</keyword>
<feature type="region of interest" description="Disordered" evidence="1">
    <location>
        <begin position="192"/>
        <end position="229"/>
    </location>
</feature>
<sequence length="229" mass="24154">MKNSTRFCILTLVLSMLLAFVIFTLSAGGILVLDTSSRIFGLLIAFSCVLLSALLLGSLSAARRSLRSVSCCVSLSAAGGGFLVISAFLTSFSPTRSGIAFSIGIAFCFFFLGLLIGGVFCLLHGLSSLEREKHRTDTENAPRMMDATDRLGNSRTGTGNPDTGYSGSGYSSGYSGTGVPGTDYSRTGYTGTGCSGTGCSANPSRTSFRRGYEEREVPEDSFFGRRPPL</sequence>
<evidence type="ECO:0000256" key="2">
    <source>
        <dbReference type="SAM" id="Phobius"/>
    </source>
</evidence>
<evidence type="ECO:0000256" key="1">
    <source>
        <dbReference type="SAM" id="MobiDB-lite"/>
    </source>
</evidence>
<feature type="transmembrane region" description="Helical" evidence="2">
    <location>
        <begin position="39"/>
        <end position="59"/>
    </location>
</feature>
<organism evidence="3 4">
    <name type="scientific">Candidatus Eisenbergiella intestinigallinarum</name>
    <dbReference type="NCBI Taxonomy" id="2838549"/>
    <lineage>
        <taxon>Bacteria</taxon>
        <taxon>Bacillati</taxon>
        <taxon>Bacillota</taxon>
        <taxon>Clostridia</taxon>
        <taxon>Lachnospirales</taxon>
        <taxon>Lachnospiraceae</taxon>
        <taxon>Eisenbergiella</taxon>
    </lineage>
</organism>
<dbReference type="Proteomes" id="UP000823922">
    <property type="component" value="Unassembled WGS sequence"/>
</dbReference>
<gene>
    <name evidence="3" type="ORF">H9926_07465</name>
</gene>
<feature type="region of interest" description="Disordered" evidence="1">
    <location>
        <begin position="133"/>
        <end position="175"/>
    </location>
</feature>
<evidence type="ECO:0000313" key="3">
    <source>
        <dbReference type="EMBL" id="HJC87835.1"/>
    </source>
</evidence>
<evidence type="ECO:0000313" key="4">
    <source>
        <dbReference type="Proteomes" id="UP000823922"/>
    </source>
</evidence>
<accession>A0A9D2QJM1</accession>